<dbReference type="InterPro" id="IPR017096">
    <property type="entry name" value="BTB-kelch_protein"/>
</dbReference>
<dbReference type="PIRSF" id="PIRSF037037">
    <property type="entry name" value="Kelch-like_protein_gigaxonin"/>
    <property type="match status" value="1"/>
</dbReference>
<dbReference type="InterPro" id="IPR006652">
    <property type="entry name" value="Kelch_1"/>
</dbReference>
<dbReference type="Pfam" id="PF01344">
    <property type="entry name" value="Kelch_1"/>
    <property type="match status" value="2"/>
</dbReference>
<dbReference type="Pfam" id="PF07707">
    <property type="entry name" value="BACK"/>
    <property type="match status" value="1"/>
</dbReference>
<feature type="domain" description="BTB" evidence="3">
    <location>
        <begin position="1"/>
        <end position="35"/>
    </location>
</feature>
<protein>
    <recommendedName>
        <fullName evidence="3">BTB domain-containing protein</fullName>
    </recommendedName>
</protein>
<accession>A0AA88XG69</accession>
<dbReference type="InterPro" id="IPR015915">
    <property type="entry name" value="Kelch-typ_b-propeller"/>
</dbReference>
<evidence type="ECO:0000259" key="3">
    <source>
        <dbReference type="PROSITE" id="PS50097"/>
    </source>
</evidence>
<dbReference type="SUPFAM" id="SSF117281">
    <property type="entry name" value="Kelch motif"/>
    <property type="match status" value="2"/>
</dbReference>
<proteinExistence type="predicted"/>
<keyword evidence="1" id="KW-0880">Kelch repeat</keyword>
<evidence type="ECO:0000313" key="5">
    <source>
        <dbReference type="Proteomes" id="UP001186944"/>
    </source>
</evidence>
<dbReference type="SMART" id="SM00875">
    <property type="entry name" value="BACK"/>
    <property type="match status" value="1"/>
</dbReference>
<dbReference type="PANTHER" id="PTHR45632:SF5">
    <property type="entry name" value="KELCH-LIKE PROTEIN 22"/>
    <property type="match status" value="1"/>
</dbReference>
<dbReference type="AlphaFoldDB" id="A0AA88XG69"/>
<evidence type="ECO:0000256" key="2">
    <source>
        <dbReference type="ARBA" id="ARBA00022737"/>
    </source>
</evidence>
<dbReference type="Proteomes" id="UP001186944">
    <property type="component" value="Unassembled WGS sequence"/>
</dbReference>
<keyword evidence="2" id="KW-0677">Repeat</keyword>
<organism evidence="4 5">
    <name type="scientific">Pinctada imbricata</name>
    <name type="common">Atlantic pearl-oyster</name>
    <name type="synonym">Pinctada martensii</name>
    <dbReference type="NCBI Taxonomy" id="66713"/>
    <lineage>
        <taxon>Eukaryota</taxon>
        <taxon>Metazoa</taxon>
        <taxon>Spiralia</taxon>
        <taxon>Lophotrochozoa</taxon>
        <taxon>Mollusca</taxon>
        <taxon>Bivalvia</taxon>
        <taxon>Autobranchia</taxon>
        <taxon>Pteriomorphia</taxon>
        <taxon>Pterioida</taxon>
        <taxon>Pterioidea</taxon>
        <taxon>Pteriidae</taxon>
        <taxon>Pinctada</taxon>
    </lineage>
</organism>
<dbReference type="InterPro" id="IPR011705">
    <property type="entry name" value="BACK"/>
</dbReference>
<dbReference type="PROSITE" id="PS50097">
    <property type="entry name" value="BTB"/>
    <property type="match status" value="1"/>
</dbReference>
<dbReference type="InterPro" id="IPR000210">
    <property type="entry name" value="BTB/POZ_dom"/>
</dbReference>
<evidence type="ECO:0000313" key="4">
    <source>
        <dbReference type="EMBL" id="KAK3084794.1"/>
    </source>
</evidence>
<reference evidence="4" key="1">
    <citation type="submission" date="2019-08" db="EMBL/GenBank/DDBJ databases">
        <title>The improved chromosome-level genome for the pearl oyster Pinctada fucata martensii using PacBio sequencing and Hi-C.</title>
        <authorList>
            <person name="Zheng Z."/>
        </authorList>
    </citation>
    <scope>NUCLEOTIDE SEQUENCE</scope>
    <source>
        <strain evidence="4">ZZ-2019</strain>
        <tissue evidence="4">Adductor muscle</tissue>
    </source>
</reference>
<name>A0AA88XG69_PINIB</name>
<dbReference type="Gene3D" id="2.120.10.80">
    <property type="entry name" value="Kelch-type beta propeller"/>
    <property type="match status" value="1"/>
</dbReference>
<dbReference type="Gene3D" id="3.30.710.10">
    <property type="entry name" value="Potassium Channel Kv1.1, Chain A"/>
    <property type="match status" value="1"/>
</dbReference>
<gene>
    <name evidence="4" type="ORF">FSP39_019136</name>
</gene>
<sequence>MRESITGNVKLADTNAEVFKSLLKFIYTGEIKLDLERATEMVEMAAFLQVKSLQKICEEYLIPLISDENCVKLWKTADLNNCELLRRESLGKILTNFPSISTTTEYYDLDIEELVKIISQEDLYIANEEDLCKSLFKWVDKDEGREFSFDEVLEHIRLPLLRPEFLMKLENIPYVKNNERCMEFISEAKNYQLLPARQHEFENARTHARSMSDLEEVVVVLGGCESTKPPYTRSRSAYCYSFRQKKWFEIAPLPYDPGIEFASVTYHNDIYISGGGMMQLSFLWYEISKNEWHRLEPMIRGRRRHASLAVYDAVYILGGYDSDRKHGEQMLDNVEKYVISEARWEEAGHLATAVSCFTVIILDDKIYTFGGEKNNRVDTALIQCYDITTQQTSKLSARIPMACKLTRSCVINDRIFLIFYDGRVIEFFKESDKQDEEGPICRTVGRFDAFQRTHFGVVQHRGNVIIVGGVIENTKPCSDILMFNTETKECSTLDDTMFTARLVDGCVKILVPKKHLVPLADDEYEVSQC</sequence>
<dbReference type="InterPro" id="IPR011333">
    <property type="entry name" value="SKP1/BTB/POZ_sf"/>
</dbReference>
<comment type="caution">
    <text evidence="4">The sequence shown here is derived from an EMBL/GenBank/DDBJ whole genome shotgun (WGS) entry which is preliminary data.</text>
</comment>
<dbReference type="Pfam" id="PF00651">
    <property type="entry name" value="BTB"/>
    <property type="match status" value="1"/>
</dbReference>
<evidence type="ECO:0000256" key="1">
    <source>
        <dbReference type="ARBA" id="ARBA00022441"/>
    </source>
</evidence>
<dbReference type="SUPFAM" id="SSF54695">
    <property type="entry name" value="POZ domain"/>
    <property type="match status" value="1"/>
</dbReference>
<dbReference type="Gene3D" id="1.25.40.420">
    <property type="match status" value="1"/>
</dbReference>
<dbReference type="EMBL" id="VSWD01000013">
    <property type="protein sequence ID" value="KAK3084794.1"/>
    <property type="molecule type" value="Genomic_DNA"/>
</dbReference>
<keyword evidence="5" id="KW-1185">Reference proteome</keyword>
<dbReference type="SMART" id="SM00612">
    <property type="entry name" value="Kelch"/>
    <property type="match status" value="4"/>
</dbReference>
<dbReference type="PANTHER" id="PTHR45632">
    <property type="entry name" value="LD33804P"/>
    <property type="match status" value="1"/>
</dbReference>